<evidence type="ECO:0000313" key="1">
    <source>
        <dbReference type="EMBL" id="SKC72440.1"/>
    </source>
</evidence>
<dbReference type="AlphaFoldDB" id="A0A1T5L921"/>
<dbReference type="EMBL" id="FUZU01000002">
    <property type="protein sequence ID" value="SKC72440.1"/>
    <property type="molecule type" value="Genomic_DNA"/>
</dbReference>
<dbReference type="OrthoDB" id="982302at2"/>
<proteinExistence type="predicted"/>
<reference evidence="1 2" key="1">
    <citation type="submission" date="2017-02" db="EMBL/GenBank/DDBJ databases">
        <authorList>
            <person name="Peterson S.W."/>
        </authorList>
    </citation>
    <scope>NUCLEOTIDE SEQUENCE [LARGE SCALE GENOMIC DNA]</scope>
    <source>
        <strain evidence="1 2">DSM 25262</strain>
    </source>
</reference>
<dbReference type="RefSeq" id="WP_079687350.1">
    <property type="nucleotide sequence ID" value="NZ_FUZU01000002.1"/>
</dbReference>
<protein>
    <submittedName>
        <fullName evidence="1">Uncharacterized protein</fullName>
    </submittedName>
</protein>
<sequence>MDPKFFSSISSQVYVSLWSKYRPAILQLMIASEEGPQEYKLYGHEFKSLNPKEKKGYTFTLQAYQGRAINNIKDSVTAQDLLYVLSLSKKANELMDAGRYEFTLSKQFTLCVTKLAAA</sequence>
<keyword evidence="2" id="KW-1185">Reference proteome</keyword>
<accession>A0A1T5L921</accession>
<name>A0A1T5L921_9BACT</name>
<dbReference type="STRING" id="688867.SAMN05660236_2773"/>
<dbReference type="Proteomes" id="UP000190961">
    <property type="component" value="Unassembled WGS sequence"/>
</dbReference>
<organism evidence="1 2">
    <name type="scientific">Ohtaekwangia koreensis</name>
    <dbReference type="NCBI Taxonomy" id="688867"/>
    <lineage>
        <taxon>Bacteria</taxon>
        <taxon>Pseudomonadati</taxon>
        <taxon>Bacteroidota</taxon>
        <taxon>Cytophagia</taxon>
        <taxon>Cytophagales</taxon>
        <taxon>Fulvivirgaceae</taxon>
        <taxon>Ohtaekwangia</taxon>
    </lineage>
</organism>
<gene>
    <name evidence="1" type="ORF">SAMN05660236_2773</name>
</gene>
<evidence type="ECO:0000313" key="2">
    <source>
        <dbReference type="Proteomes" id="UP000190961"/>
    </source>
</evidence>